<dbReference type="GO" id="GO:0005815">
    <property type="term" value="C:microtubule organizing center"/>
    <property type="evidence" value="ECO:0007669"/>
    <property type="project" value="TreeGrafter"/>
</dbReference>
<accession>A0AAX4P5Z1</accession>
<dbReference type="InterPro" id="IPR026295">
    <property type="entry name" value="CCD81"/>
</dbReference>
<feature type="region of interest" description="Disordered" evidence="1">
    <location>
        <begin position="170"/>
        <end position="217"/>
    </location>
</feature>
<sequence>MADHLTSIAEACAKRVRKVSPQLTANAYLTAWMATMKWIDSQLRLSRGAALASFGKFTLSTGPSGTKSPVFVLNEQFARRYGIHTEVILKRKLEPIEDINYSRIALQYSKVLSKDAVQTCLKHLLNEISSKISSGIELSVNFGFGVLSARGKKVVFKFGGGGYAALTTATREHEAEKRGVAAGGARSAQGSRGRTPTGGEPGAPSASPSLQGSSSLAPSKKIIPEEFESVVSKDAYLRHLKSERSAKKTEKSLDKYNLQRRKQLDSQAKNVVQKREQSNRQVQEYLKAQIAEKEERARREKEENTRAVNDVPLYPAEITSFSPQDIRKKKEEYKSYLEQQMLEKQSLKKAQRKMELSQDWELLNDVEEDLALSRLEQVEIKKLKQMQLNEGWREQIEARSPQGKR</sequence>
<name>A0AAX4P5Z1_9CHLO</name>
<dbReference type="Pfam" id="PF18289">
    <property type="entry name" value="HU-CCDC81_euk_2"/>
    <property type="match status" value="1"/>
</dbReference>
<keyword evidence="5" id="KW-1185">Reference proteome</keyword>
<feature type="compositionally biased region" description="Basic and acidic residues" evidence="1">
    <location>
        <begin position="170"/>
        <end position="179"/>
    </location>
</feature>
<dbReference type="PANTHER" id="PTHR14362:SF2">
    <property type="entry name" value="COILED-COIL DOMAIN-CONTAINING PROTEIN 81"/>
    <property type="match status" value="1"/>
</dbReference>
<feature type="region of interest" description="Disordered" evidence="1">
    <location>
        <begin position="243"/>
        <end position="280"/>
    </location>
</feature>
<feature type="compositionally biased region" description="Low complexity" evidence="1">
    <location>
        <begin position="183"/>
        <end position="194"/>
    </location>
</feature>
<evidence type="ECO:0000256" key="1">
    <source>
        <dbReference type="SAM" id="MobiDB-lite"/>
    </source>
</evidence>
<feature type="domain" description="CCDC81 HU" evidence="3">
    <location>
        <begin position="95"/>
        <end position="158"/>
    </location>
</feature>
<dbReference type="Proteomes" id="UP001472866">
    <property type="component" value="Chromosome 04"/>
</dbReference>
<gene>
    <name evidence="4" type="ORF">HKI87_04g30430</name>
</gene>
<evidence type="ECO:0008006" key="6">
    <source>
        <dbReference type="Google" id="ProtNLM"/>
    </source>
</evidence>
<dbReference type="InterPro" id="IPR028034">
    <property type="entry name" value="HU-CCDC81"/>
</dbReference>
<proteinExistence type="predicted"/>
<dbReference type="PANTHER" id="PTHR14362">
    <property type="entry name" value="COILED-COIL DOMAIN-CONTAINING PROTEIN 81"/>
    <property type="match status" value="1"/>
</dbReference>
<evidence type="ECO:0000313" key="4">
    <source>
        <dbReference type="EMBL" id="WZN61508.1"/>
    </source>
</evidence>
<evidence type="ECO:0000259" key="3">
    <source>
        <dbReference type="Pfam" id="PF18289"/>
    </source>
</evidence>
<dbReference type="AlphaFoldDB" id="A0AAX4P5Z1"/>
<feature type="domain" description="CCDC81 HU" evidence="2">
    <location>
        <begin position="10"/>
        <end position="83"/>
    </location>
</feature>
<feature type="compositionally biased region" description="Basic and acidic residues" evidence="1">
    <location>
        <begin position="243"/>
        <end position="254"/>
    </location>
</feature>
<protein>
    <recommendedName>
        <fullName evidence="6">CCDC81 HU domain-containing protein</fullName>
    </recommendedName>
</protein>
<dbReference type="InterPro" id="IPR040673">
    <property type="entry name" value="CCDC81_HU_dom_2"/>
</dbReference>
<reference evidence="4 5" key="1">
    <citation type="submission" date="2024-03" db="EMBL/GenBank/DDBJ databases">
        <title>Complete genome sequence of the green alga Chloropicon roscoffensis RCC1871.</title>
        <authorList>
            <person name="Lemieux C."/>
            <person name="Pombert J.-F."/>
            <person name="Otis C."/>
            <person name="Turmel M."/>
        </authorList>
    </citation>
    <scope>NUCLEOTIDE SEQUENCE [LARGE SCALE GENOMIC DNA]</scope>
    <source>
        <strain evidence="4 5">RCC1871</strain>
    </source>
</reference>
<organism evidence="4 5">
    <name type="scientific">Chloropicon roscoffensis</name>
    <dbReference type="NCBI Taxonomy" id="1461544"/>
    <lineage>
        <taxon>Eukaryota</taxon>
        <taxon>Viridiplantae</taxon>
        <taxon>Chlorophyta</taxon>
        <taxon>Chloropicophyceae</taxon>
        <taxon>Chloropicales</taxon>
        <taxon>Chloropicaceae</taxon>
        <taxon>Chloropicon</taxon>
    </lineage>
</organism>
<evidence type="ECO:0000313" key="5">
    <source>
        <dbReference type="Proteomes" id="UP001472866"/>
    </source>
</evidence>
<dbReference type="EMBL" id="CP151504">
    <property type="protein sequence ID" value="WZN61508.1"/>
    <property type="molecule type" value="Genomic_DNA"/>
</dbReference>
<evidence type="ECO:0000259" key="2">
    <source>
        <dbReference type="Pfam" id="PF14908"/>
    </source>
</evidence>
<feature type="compositionally biased region" description="Low complexity" evidence="1">
    <location>
        <begin position="202"/>
        <end position="217"/>
    </location>
</feature>
<dbReference type="Pfam" id="PF14908">
    <property type="entry name" value="HU-CCDC81_euk_1"/>
    <property type="match status" value="1"/>
</dbReference>